<evidence type="ECO:0000313" key="3">
    <source>
        <dbReference type="EMBL" id="OWF66174.1"/>
    </source>
</evidence>
<dbReference type="Pfam" id="PF05016">
    <property type="entry name" value="ParE_toxin"/>
    <property type="match status" value="1"/>
</dbReference>
<evidence type="ECO:0000313" key="4">
    <source>
        <dbReference type="Proteomes" id="UP000196880"/>
    </source>
</evidence>
<organism evidence="3 4">
    <name type="scientific">Polynucleobacter hirudinilacicola</name>
    <dbReference type="NCBI Taxonomy" id="1743166"/>
    <lineage>
        <taxon>Bacteria</taxon>
        <taxon>Pseudomonadati</taxon>
        <taxon>Pseudomonadota</taxon>
        <taxon>Betaproteobacteria</taxon>
        <taxon>Burkholderiales</taxon>
        <taxon>Burkholderiaceae</taxon>
        <taxon>Polynucleobacter</taxon>
    </lineage>
</organism>
<comment type="caution">
    <text evidence="3">The sequence shown here is derived from an EMBL/GenBank/DDBJ whole genome shotgun (WGS) entry which is preliminary data.</text>
</comment>
<dbReference type="SUPFAM" id="SSF143011">
    <property type="entry name" value="RelE-like"/>
    <property type="match status" value="1"/>
</dbReference>
<gene>
    <name evidence="3" type="ORF">B6A14_02970</name>
</gene>
<dbReference type="RefSeq" id="WP_087908973.1">
    <property type="nucleotide sequence ID" value="NZ_NAIA01000002.1"/>
</dbReference>
<accession>A0A210RYY2</accession>
<name>A0A210RYY2_9BURK</name>
<dbReference type="Gene3D" id="3.30.2310.20">
    <property type="entry name" value="RelE-like"/>
    <property type="match status" value="1"/>
</dbReference>
<keyword evidence="2" id="KW-1277">Toxin-antitoxin system</keyword>
<protein>
    <submittedName>
        <fullName evidence="3">Addiction module toxin RelE</fullName>
    </submittedName>
</protein>
<dbReference type="EMBL" id="NAIA01000002">
    <property type="protein sequence ID" value="OWF66174.1"/>
    <property type="molecule type" value="Genomic_DNA"/>
</dbReference>
<keyword evidence="4" id="KW-1185">Reference proteome</keyword>
<comment type="similarity">
    <text evidence="1">Belongs to the RelE toxin family.</text>
</comment>
<evidence type="ECO:0000256" key="2">
    <source>
        <dbReference type="ARBA" id="ARBA00022649"/>
    </source>
</evidence>
<reference evidence="3 4" key="1">
    <citation type="submission" date="2017-03" db="EMBL/GenBank/DDBJ databases">
        <title>New species Polynucleobacter sp. MWH-EgelM1-30-B4.</title>
        <authorList>
            <person name="Hahn M.W."/>
        </authorList>
    </citation>
    <scope>NUCLEOTIDE SEQUENCE [LARGE SCALE GENOMIC DNA]</scope>
    <source>
        <strain evidence="3 4">MWH-EgelM1-30-B4</strain>
    </source>
</reference>
<dbReference type="PANTHER" id="PTHR35601:SF1">
    <property type="entry name" value="TOXIN RELE"/>
    <property type="match status" value="1"/>
</dbReference>
<evidence type="ECO:0000256" key="1">
    <source>
        <dbReference type="ARBA" id="ARBA00006226"/>
    </source>
</evidence>
<dbReference type="OrthoDB" id="9801234at2"/>
<dbReference type="Proteomes" id="UP000196880">
    <property type="component" value="Unassembled WGS sequence"/>
</dbReference>
<dbReference type="InterPro" id="IPR035093">
    <property type="entry name" value="RelE/ParE_toxin_dom_sf"/>
</dbReference>
<dbReference type="AlphaFoldDB" id="A0A210RYY2"/>
<dbReference type="NCBIfam" id="TIGR02385">
    <property type="entry name" value="RelE_StbE"/>
    <property type="match status" value="1"/>
</dbReference>
<sequence>MTIFNLEFHVLALKEWQKLDQSVKDQFKKQLEKRLSNPRVASAKLHGDLDNFYKIKLRSVGYRLVYEVIDHKLVVMVIAVGKRNQEAVYKKAASRK</sequence>
<dbReference type="PANTHER" id="PTHR35601">
    <property type="entry name" value="TOXIN RELE"/>
    <property type="match status" value="1"/>
</dbReference>
<proteinExistence type="inferred from homology"/>
<dbReference type="InterPro" id="IPR007712">
    <property type="entry name" value="RelE/ParE_toxin"/>
</dbReference>